<dbReference type="SUPFAM" id="SSF64005">
    <property type="entry name" value="Undecaprenyl diphosphate synthase"/>
    <property type="match status" value="1"/>
</dbReference>
<keyword evidence="1 2" id="KW-0808">Transferase</keyword>
<evidence type="ECO:0000313" key="4">
    <source>
        <dbReference type="Proteomes" id="UP000215188"/>
    </source>
</evidence>
<evidence type="ECO:0000313" key="3">
    <source>
        <dbReference type="EMBL" id="OXL14589.1"/>
    </source>
</evidence>
<feature type="active site" description="Proton acceptor" evidence="2">
    <location>
        <position position="79"/>
    </location>
</feature>
<comment type="similarity">
    <text evidence="2">Belongs to the UPP synthase family.</text>
</comment>
<protein>
    <recommendedName>
        <fullName evidence="2">Isoprenyl transferase</fullName>
        <ecNumber evidence="2">2.5.1.-</ecNumber>
    </recommendedName>
</protein>
<dbReference type="EC" id="2.5.1.-" evidence="2"/>
<dbReference type="InterPro" id="IPR018520">
    <property type="entry name" value="UPP_synth-like_CS"/>
</dbReference>
<dbReference type="Proteomes" id="UP000215188">
    <property type="component" value="Unassembled WGS sequence"/>
</dbReference>
<dbReference type="GO" id="GO:0008834">
    <property type="term" value="F:ditrans,polycis-undecaprenyl-diphosphate synthase [(2E,6E)-farnesyl-diphosphate specific] activity"/>
    <property type="evidence" value="ECO:0007669"/>
    <property type="project" value="TreeGrafter"/>
</dbReference>
<proteinExistence type="inferred from homology"/>
<feature type="binding site" evidence="2">
    <location>
        <begin position="76"/>
        <end position="78"/>
    </location>
    <ligand>
        <name>substrate</name>
    </ligand>
</feature>
<dbReference type="HAMAP" id="MF_01139">
    <property type="entry name" value="ISPT"/>
    <property type="match status" value="1"/>
</dbReference>
<dbReference type="GO" id="GO:0005829">
    <property type="term" value="C:cytosol"/>
    <property type="evidence" value="ECO:0007669"/>
    <property type="project" value="TreeGrafter"/>
</dbReference>
<dbReference type="GO" id="GO:0000287">
    <property type="term" value="F:magnesium ion binding"/>
    <property type="evidence" value="ECO:0007669"/>
    <property type="project" value="UniProtKB-UniRule"/>
</dbReference>
<comment type="subunit">
    <text evidence="2">Homodimer.</text>
</comment>
<dbReference type="InterPro" id="IPR001441">
    <property type="entry name" value="UPP_synth-like"/>
</dbReference>
<comment type="cofactor">
    <cofactor evidence="2">
        <name>Mg(2+)</name>
        <dbReference type="ChEBI" id="CHEBI:18420"/>
    </cofactor>
    <text evidence="2">Binds 2 magnesium ions per subunit.</text>
</comment>
<feature type="binding site" evidence="2">
    <location>
        <position position="197"/>
    </location>
    <ligand>
        <name>substrate</name>
    </ligand>
</feature>
<dbReference type="GO" id="GO:0016094">
    <property type="term" value="P:polyprenol biosynthetic process"/>
    <property type="evidence" value="ECO:0007669"/>
    <property type="project" value="TreeGrafter"/>
</dbReference>
<sequence length="258" mass="29198">MVKKTNPSHISTTLAVPDVASIPKHLAIIMDGNGRWATKRFLPRVAGHSQGLNTVREIVKECGDLGVEYLTLFAFSSENWRRPAEEVGFLMKLFLTALEKEVSRLDKNNVRLRVVGDLTKFDQQIQERVVQAEEKTAHNTGLNLTIAANYGGRWDMLQAVSACLKANPNITPDGVTEALLTPHLSMSYAPEPDLFIRTGGEQRISNFLLWQLAYTELYFTDLLWPDFDVKALQASFAWYRERERRFGRTSAQVIDAEK</sequence>
<feature type="binding site" evidence="2">
    <location>
        <position position="48"/>
    </location>
    <ligand>
        <name>substrate</name>
    </ligand>
</feature>
<feature type="binding site" evidence="2">
    <location>
        <begin position="203"/>
        <end position="205"/>
    </location>
    <ligand>
        <name>substrate</name>
    </ligand>
</feature>
<dbReference type="InterPro" id="IPR036424">
    <property type="entry name" value="UPP_synth-like_sf"/>
</dbReference>
<dbReference type="AlphaFoldDB" id="A0A229FT43"/>
<feature type="binding site" evidence="2">
    <location>
        <position position="216"/>
    </location>
    <ligand>
        <name>Mg(2+)</name>
        <dbReference type="ChEBI" id="CHEBI:18420"/>
    </ligand>
</feature>
<reference evidence="3 4" key="1">
    <citation type="submission" date="2017-06" db="EMBL/GenBank/DDBJ databases">
        <title>Reclassification of a Polynucleobacter cosmopolitanus strain isolated from tropical Lake Victoria as Polynucleobacter victoriensis comb. nov.</title>
        <authorList>
            <person name="Hahn M.W."/>
        </authorList>
    </citation>
    <scope>NUCLEOTIDE SEQUENCE [LARGE SCALE GENOMIC DNA]</scope>
    <source>
        <strain evidence="3 4">MWH-MoIso2</strain>
    </source>
</reference>
<comment type="function">
    <text evidence="2">Catalyzes the condensation of isopentenyl diphosphate (IPP) with allylic pyrophosphates generating different type of terpenoids.</text>
</comment>
<dbReference type="OrthoDB" id="4191603at2"/>
<accession>A0A229FT43</accession>
<keyword evidence="2" id="KW-0460">Magnesium</keyword>
<gene>
    <name evidence="3" type="ORF">AOC33_08785</name>
</gene>
<dbReference type="Gene3D" id="3.40.1180.10">
    <property type="entry name" value="Decaprenyl diphosphate synthase-like"/>
    <property type="match status" value="1"/>
</dbReference>
<keyword evidence="2" id="KW-0479">Metal-binding</keyword>
<dbReference type="NCBIfam" id="NF011405">
    <property type="entry name" value="PRK14830.1"/>
    <property type="match status" value="1"/>
</dbReference>
<feature type="binding site" evidence="2">
    <location>
        <position position="31"/>
    </location>
    <ligand>
        <name>Mg(2+)</name>
        <dbReference type="ChEBI" id="CHEBI:18420"/>
    </ligand>
</feature>
<dbReference type="FunFam" id="3.40.1180.10:FF:000001">
    <property type="entry name" value="(2E,6E)-farnesyl-diphosphate-specific ditrans,polycis-undecaprenyl-diphosphate synthase"/>
    <property type="match status" value="1"/>
</dbReference>
<feature type="binding site" evidence="2">
    <location>
        <position position="82"/>
    </location>
    <ligand>
        <name>substrate</name>
    </ligand>
</feature>
<dbReference type="PROSITE" id="PS01066">
    <property type="entry name" value="UPP_SYNTHASE"/>
    <property type="match status" value="1"/>
</dbReference>
<organism evidence="3 4">
    <name type="scientific">Polynucleobacter cosmopolitanus</name>
    <dbReference type="NCBI Taxonomy" id="351345"/>
    <lineage>
        <taxon>Bacteria</taxon>
        <taxon>Pseudomonadati</taxon>
        <taxon>Pseudomonadota</taxon>
        <taxon>Betaproteobacteria</taxon>
        <taxon>Burkholderiales</taxon>
        <taxon>Burkholderiaceae</taxon>
        <taxon>Polynucleobacter</taxon>
    </lineage>
</organism>
<dbReference type="CDD" id="cd00475">
    <property type="entry name" value="Cis_IPPS"/>
    <property type="match status" value="1"/>
</dbReference>
<feature type="binding site" evidence="2">
    <location>
        <begin position="32"/>
        <end position="35"/>
    </location>
    <ligand>
        <name>substrate</name>
    </ligand>
</feature>
<comment type="caution">
    <text evidence="3">The sequence shown here is derived from an EMBL/GenBank/DDBJ whole genome shotgun (WGS) entry which is preliminary data.</text>
</comment>
<name>A0A229FT43_9BURK</name>
<keyword evidence="4" id="KW-1185">Reference proteome</keyword>
<feature type="active site" evidence="2">
    <location>
        <position position="31"/>
    </location>
</feature>
<dbReference type="PANTHER" id="PTHR10291">
    <property type="entry name" value="DEHYDRODOLICHYL DIPHOSPHATE SYNTHASE FAMILY MEMBER"/>
    <property type="match status" value="1"/>
</dbReference>
<dbReference type="RefSeq" id="WP_089516632.1">
    <property type="nucleotide sequence ID" value="NZ_NJGG01000003.1"/>
</dbReference>
<dbReference type="Pfam" id="PF01255">
    <property type="entry name" value="Prenyltransf"/>
    <property type="match status" value="1"/>
</dbReference>
<dbReference type="PANTHER" id="PTHR10291:SF0">
    <property type="entry name" value="DEHYDRODOLICHYL DIPHOSPHATE SYNTHASE 2"/>
    <property type="match status" value="1"/>
</dbReference>
<evidence type="ECO:0000256" key="2">
    <source>
        <dbReference type="HAMAP-Rule" id="MF_01139"/>
    </source>
</evidence>
<feature type="binding site" evidence="2">
    <location>
        <position position="44"/>
    </location>
    <ligand>
        <name>substrate</name>
    </ligand>
</feature>
<evidence type="ECO:0000256" key="1">
    <source>
        <dbReference type="ARBA" id="ARBA00022679"/>
    </source>
</evidence>
<dbReference type="EMBL" id="NJGG01000003">
    <property type="protein sequence ID" value="OXL14589.1"/>
    <property type="molecule type" value="Genomic_DNA"/>
</dbReference>
<feature type="binding site" evidence="2">
    <location>
        <position position="80"/>
    </location>
    <ligand>
        <name>substrate</name>
    </ligand>
</feature>
<feature type="binding site" evidence="2">
    <location>
        <position position="36"/>
    </location>
    <ligand>
        <name>substrate</name>
    </ligand>
</feature>
<dbReference type="NCBIfam" id="TIGR00055">
    <property type="entry name" value="uppS"/>
    <property type="match status" value="1"/>
</dbReference>